<keyword evidence="7" id="KW-0408">Iron</keyword>
<dbReference type="InterPro" id="IPR036396">
    <property type="entry name" value="Cyt_P450_sf"/>
</dbReference>
<keyword evidence="6" id="KW-0560">Oxidoreductase</keyword>
<proteinExistence type="inferred from homology"/>
<keyword evidence="4" id="KW-0349">Heme</keyword>
<dbReference type="Pfam" id="PF00067">
    <property type="entry name" value="p450"/>
    <property type="match status" value="1"/>
</dbReference>
<dbReference type="OrthoDB" id="1470350at2759"/>
<evidence type="ECO:0000256" key="7">
    <source>
        <dbReference type="ARBA" id="ARBA00023004"/>
    </source>
</evidence>
<dbReference type="GO" id="GO:0004497">
    <property type="term" value="F:monooxygenase activity"/>
    <property type="evidence" value="ECO:0007669"/>
    <property type="project" value="UniProtKB-KW"/>
</dbReference>
<evidence type="ECO:0000313" key="10">
    <source>
        <dbReference type="EMBL" id="EXC28003.1"/>
    </source>
</evidence>
<dbReference type="GO" id="GO:0016705">
    <property type="term" value="F:oxidoreductase activity, acting on paired donors, with incorporation or reduction of molecular oxygen"/>
    <property type="evidence" value="ECO:0007669"/>
    <property type="project" value="InterPro"/>
</dbReference>
<evidence type="ECO:0000256" key="5">
    <source>
        <dbReference type="ARBA" id="ARBA00022723"/>
    </source>
</evidence>
<dbReference type="GO" id="GO:0016020">
    <property type="term" value="C:membrane"/>
    <property type="evidence" value="ECO:0007669"/>
    <property type="project" value="UniProtKB-SubCell"/>
</dbReference>
<dbReference type="STRING" id="981085.W9SE13"/>
<dbReference type="AlphaFoldDB" id="W9SE13"/>
<dbReference type="Proteomes" id="UP000030645">
    <property type="component" value="Unassembled WGS sequence"/>
</dbReference>
<dbReference type="PANTHER" id="PTHR47943">
    <property type="entry name" value="CYTOCHROME P450 93A3-LIKE"/>
    <property type="match status" value="1"/>
</dbReference>
<name>W9SE13_9ROSA</name>
<evidence type="ECO:0000256" key="8">
    <source>
        <dbReference type="ARBA" id="ARBA00023033"/>
    </source>
</evidence>
<evidence type="ECO:0000256" key="1">
    <source>
        <dbReference type="ARBA" id="ARBA00001971"/>
    </source>
</evidence>
<comment type="subcellular location">
    <subcellularLocation>
        <location evidence="2">Membrane</location>
    </subcellularLocation>
</comment>
<evidence type="ECO:0000256" key="4">
    <source>
        <dbReference type="ARBA" id="ARBA00022617"/>
    </source>
</evidence>
<evidence type="ECO:0000313" key="11">
    <source>
        <dbReference type="Proteomes" id="UP000030645"/>
    </source>
</evidence>
<dbReference type="Gene3D" id="1.10.630.10">
    <property type="entry name" value="Cytochrome P450"/>
    <property type="match status" value="1"/>
</dbReference>
<dbReference type="PANTHER" id="PTHR47943:SF9">
    <property type="entry name" value="CYTOCHROME P450"/>
    <property type="match status" value="1"/>
</dbReference>
<dbReference type="InterPro" id="IPR001128">
    <property type="entry name" value="Cyt_P450"/>
</dbReference>
<dbReference type="GO" id="GO:0020037">
    <property type="term" value="F:heme binding"/>
    <property type="evidence" value="ECO:0007669"/>
    <property type="project" value="InterPro"/>
</dbReference>
<sequence>MSPVIAAIAFILLGYILRRHSYRIDARQKRPPSLAPLPKIDSLHLLRHLQHRALQNMAKTYGPIMSLRPGSVETIVISTGGAAVAFLKTHNAVFASRAKTQAYEQLSYGGKGVFTKYNAYRRNIRKLCTMQLLSASKTESFGYIQKEELGFLVKSPKDDTGEVVNVSKKVLEMIVRDHHQPKYTSPK</sequence>
<evidence type="ECO:0000256" key="6">
    <source>
        <dbReference type="ARBA" id="ARBA00023002"/>
    </source>
</evidence>
<dbReference type="eggNOG" id="KOG0156">
    <property type="taxonomic scope" value="Eukaryota"/>
</dbReference>
<keyword evidence="11" id="KW-1185">Reference proteome</keyword>
<organism evidence="10 11">
    <name type="scientific">Morus notabilis</name>
    <dbReference type="NCBI Taxonomy" id="981085"/>
    <lineage>
        <taxon>Eukaryota</taxon>
        <taxon>Viridiplantae</taxon>
        <taxon>Streptophyta</taxon>
        <taxon>Embryophyta</taxon>
        <taxon>Tracheophyta</taxon>
        <taxon>Spermatophyta</taxon>
        <taxon>Magnoliopsida</taxon>
        <taxon>eudicotyledons</taxon>
        <taxon>Gunneridae</taxon>
        <taxon>Pentapetalae</taxon>
        <taxon>rosids</taxon>
        <taxon>fabids</taxon>
        <taxon>Rosales</taxon>
        <taxon>Moraceae</taxon>
        <taxon>Moreae</taxon>
        <taxon>Morus</taxon>
    </lineage>
</organism>
<dbReference type="SUPFAM" id="SSF48264">
    <property type="entry name" value="Cytochrome P450"/>
    <property type="match status" value="1"/>
</dbReference>
<protein>
    <submittedName>
        <fullName evidence="10">Angelicin synthase</fullName>
    </submittedName>
</protein>
<dbReference type="EMBL" id="KE346160">
    <property type="protein sequence ID" value="EXC28003.1"/>
    <property type="molecule type" value="Genomic_DNA"/>
</dbReference>
<dbReference type="GO" id="GO:0005506">
    <property type="term" value="F:iron ion binding"/>
    <property type="evidence" value="ECO:0007669"/>
    <property type="project" value="InterPro"/>
</dbReference>
<comment type="similarity">
    <text evidence="3">Belongs to the cytochrome P450 family.</text>
</comment>
<keyword evidence="8" id="KW-0503">Monooxygenase</keyword>
<comment type="cofactor">
    <cofactor evidence="1">
        <name>heme</name>
        <dbReference type="ChEBI" id="CHEBI:30413"/>
    </cofactor>
</comment>
<keyword evidence="5" id="KW-0479">Metal-binding</keyword>
<accession>W9SE13</accession>
<keyword evidence="9" id="KW-0472">Membrane</keyword>
<gene>
    <name evidence="10" type="ORF">L484_022234</name>
</gene>
<dbReference type="KEGG" id="mnt:21405056"/>
<evidence type="ECO:0000256" key="2">
    <source>
        <dbReference type="ARBA" id="ARBA00004370"/>
    </source>
</evidence>
<evidence type="ECO:0000256" key="9">
    <source>
        <dbReference type="ARBA" id="ARBA00023136"/>
    </source>
</evidence>
<reference evidence="11" key="1">
    <citation type="submission" date="2013-01" db="EMBL/GenBank/DDBJ databases">
        <title>Draft Genome Sequence of a Mulberry Tree, Morus notabilis C.K. Schneid.</title>
        <authorList>
            <person name="He N."/>
            <person name="Zhao S."/>
        </authorList>
    </citation>
    <scope>NUCLEOTIDE SEQUENCE</scope>
</reference>
<evidence type="ECO:0000256" key="3">
    <source>
        <dbReference type="ARBA" id="ARBA00010617"/>
    </source>
</evidence>